<name>A0A323TI30_9BACI</name>
<dbReference type="EMBL" id="PDOD01000001">
    <property type="protein sequence ID" value="PYZ94561.1"/>
    <property type="molecule type" value="Genomic_DNA"/>
</dbReference>
<dbReference type="AlphaFoldDB" id="A0A323TI30"/>
<keyword evidence="4" id="KW-1185">Reference proteome</keyword>
<dbReference type="PANTHER" id="PTHR42852">
    <property type="entry name" value="THIOL:DISULFIDE INTERCHANGE PROTEIN DSBE"/>
    <property type="match status" value="1"/>
</dbReference>
<evidence type="ECO:0000259" key="2">
    <source>
        <dbReference type="PROSITE" id="PS51352"/>
    </source>
</evidence>
<organism evidence="3 4">
    <name type="scientific">Salipaludibacillus keqinensis</name>
    <dbReference type="NCBI Taxonomy" id="2045207"/>
    <lineage>
        <taxon>Bacteria</taxon>
        <taxon>Bacillati</taxon>
        <taxon>Bacillota</taxon>
        <taxon>Bacilli</taxon>
        <taxon>Bacillales</taxon>
        <taxon>Bacillaceae</taxon>
    </lineage>
</organism>
<evidence type="ECO:0000313" key="4">
    <source>
        <dbReference type="Proteomes" id="UP000248214"/>
    </source>
</evidence>
<dbReference type="SUPFAM" id="SSF52833">
    <property type="entry name" value="Thioredoxin-like"/>
    <property type="match status" value="1"/>
</dbReference>
<evidence type="ECO:0000256" key="1">
    <source>
        <dbReference type="ARBA" id="ARBA00023157"/>
    </source>
</evidence>
<dbReference type="GO" id="GO:0016209">
    <property type="term" value="F:antioxidant activity"/>
    <property type="evidence" value="ECO:0007669"/>
    <property type="project" value="InterPro"/>
</dbReference>
<accession>A0A323TI30</accession>
<sequence>MKLSNGKCRAFLASFISNVVNHKRNCTPLNQFLQCLNLQVIKIAQRKGIKIMVAPNFSLKVMDSHEERSLEDFQGQALLITFWVSWCPDCQRDLTNKQKLYQSMQTNDLEMLMIHVPGRESNEEAGKKYYDENEFTFPVVVDEDTKMYDKYQCMSVPTTFLLNKEHEIVGRFNDKASFQQMVAEIGNVLSQ</sequence>
<dbReference type="CDD" id="cd02966">
    <property type="entry name" value="TlpA_like_family"/>
    <property type="match status" value="1"/>
</dbReference>
<dbReference type="PROSITE" id="PS51352">
    <property type="entry name" value="THIOREDOXIN_2"/>
    <property type="match status" value="1"/>
</dbReference>
<proteinExistence type="predicted"/>
<comment type="caution">
    <text evidence="3">The sequence shown here is derived from an EMBL/GenBank/DDBJ whole genome shotgun (WGS) entry which is preliminary data.</text>
</comment>
<dbReference type="Gene3D" id="3.40.30.10">
    <property type="entry name" value="Glutaredoxin"/>
    <property type="match status" value="1"/>
</dbReference>
<dbReference type="GO" id="GO:0016491">
    <property type="term" value="F:oxidoreductase activity"/>
    <property type="evidence" value="ECO:0007669"/>
    <property type="project" value="InterPro"/>
</dbReference>
<dbReference type="PANTHER" id="PTHR42852:SF17">
    <property type="entry name" value="THIOREDOXIN-LIKE PROTEIN HI_1115"/>
    <property type="match status" value="1"/>
</dbReference>
<reference evidence="3 4" key="1">
    <citation type="submission" date="2017-10" db="EMBL/GenBank/DDBJ databases">
        <title>Bacillus sp. nov., a halophilic bacterium isolated from a Keqin Lake.</title>
        <authorList>
            <person name="Wang H."/>
        </authorList>
    </citation>
    <scope>NUCLEOTIDE SEQUENCE [LARGE SCALE GENOMIC DNA]</scope>
    <source>
        <strain evidence="3 4">KQ-12</strain>
    </source>
</reference>
<dbReference type="InterPro" id="IPR036249">
    <property type="entry name" value="Thioredoxin-like_sf"/>
</dbReference>
<feature type="domain" description="Thioredoxin" evidence="2">
    <location>
        <begin position="48"/>
        <end position="191"/>
    </location>
</feature>
<dbReference type="Pfam" id="PF00578">
    <property type="entry name" value="AhpC-TSA"/>
    <property type="match status" value="1"/>
</dbReference>
<dbReference type="InterPro" id="IPR000866">
    <property type="entry name" value="AhpC/TSA"/>
</dbReference>
<dbReference type="Proteomes" id="UP000248214">
    <property type="component" value="Unassembled WGS sequence"/>
</dbReference>
<dbReference type="InterPro" id="IPR013766">
    <property type="entry name" value="Thioredoxin_domain"/>
</dbReference>
<evidence type="ECO:0000313" key="3">
    <source>
        <dbReference type="EMBL" id="PYZ94561.1"/>
    </source>
</evidence>
<protein>
    <submittedName>
        <fullName evidence="3">Thioredoxin</fullName>
    </submittedName>
</protein>
<keyword evidence="1" id="KW-1015">Disulfide bond</keyword>
<dbReference type="InterPro" id="IPR050553">
    <property type="entry name" value="Thioredoxin_ResA/DsbE_sf"/>
</dbReference>
<gene>
    <name evidence="3" type="ORF">CR194_03235</name>
</gene>